<dbReference type="Proteomes" id="UP001148125">
    <property type="component" value="Unassembled WGS sequence"/>
</dbReference>
<organism evidence="1 2">
    <name type="scientific">Alkalihalobacterium chitinilyticum</name>
    <dbReference type="NCBI Taxonomy" id="2980103"/>
    <lineage>
        <taxon>Bacteria</taxon>
        <taxon>Bacillati</taxon>
        <taxon>Bacillota</taxon>
        <taxon>Bacilli</taxon>
        <taxon>Bacillales</taxon>
        <taxon>Bacillaceae</taxon>
        <taxon>Alkalihalobacterium</taxon>
    </lineage>
</organism>
<dbReference type="EMBL" id="JAOTPO010000023">
    <property type="protein sequence ID" value="MDE5415910.1"/>
    <property type="molecule type" value="Genomic_DNA"/>
</dbReference>
<gene>
    <name evidence="1" type="ORF">N7Z68_21400</name>
</gene>
<reference evidence="1" key="1">
    <citation type="submission" date="2024-05" db="EMBL/GenBank/DDBJ databases">
        <title>Alkalihalobacillus sp. strain MEB203 novel alkaliphilic bacterium from Lonar Lake, India.</title>
        <authorList>
            <person name="Joshi A."/>
            <person name="Thite S."/>
            <person name="Mengade P."/>
        </authorList>
    </citation>
    <scope>NUCLEOTIDE SEQUENCE</scope>
    <source>
        <strain evidence="1">MEB 203</strain>
    </source>
</reference>
<sequence>MLNVTIYYKELNPMNVTTHGYVLRHSTDQLQLKFNHIHALNIVHHPEEGCWDLSFPPELNLVELEKVHELIEQLLLHCREPVLDDQKAFIGYLPDGGQAFIYNQFKQWREFILKAKHRSMEGQKVEIFTGAEKLADGILVDYVLDDEKAFQIKSITLLTRTGEKVFTDKNMSIAATGEFF</sequence>
<proteinExistence type="predicted"/>
<protein>
    <submittedName>
        <fullName evidence="1">Uncharacterized protein</fullName>
    </submittedName>
</protein>
<keyword evidence="2" id="KW-1185">Reference proteome</keyword>
<evidence type="ECO:0000313" key="2">
    <source>
        <dbReference type="Proteomes" id="UP001148125"/>
    </source>
</evidence>
<accession>A0ABT5VKD6</accession>
<name>A0ABT5VKD6_9BACI</name>
<dbReference type="RefSeq" id="WP_275120502.1">
    <property type="nucleotide sequence ID" value="NZ_JAOTPO010000023.1"/>
</dbReference>
<evidence type="ECO:0000313" key="1">
    <source>
        <dbReference type="EMBL" id="MDE5415910.1"/>
    </source>
</evidence>
<comment type="caution">
    <text evidence="1">The sequence shown here is derived from an EMBL/GenBank/DDBJ whole genome shotgun (WGS) entry which is preliminary data.</text>
</comment>